<reference evidence="1" key="2">
    <citation type="submission" date="2023-06" db="EMBL/GenBank/DDBJ databases">
        <authorList>
            <person name="Ma L."/>
            <person name="Liu K.-W."/>
            <person name="Li Z."/>
            <person name="Hsiao Y.-Y."/>
            <person name="Qi Y."/>
            <person name="Fu T."/>
            <person name="Tang G."/>
            <person name="Zhang D."/>
            <person name="Sun W.-H."/>
            <person name="Liu D.-K."/>
            <person name="Li Y."/>
            <person name="Chen G.-Z."/>
            <person name="Liu X.-D."/>
            <person name="Liao X.-Y."/>
            <person name="Jiang Y.-T."/>
            <person name="Yu X."/>
            <person name="Hao Y."/>
            <person name="Huang J."/>
            <person name="Zhao X.-W."/>
            <person name="Ke S."/>
            <person name="Chen Y.-Y."/>
            <person name="Wu W.-L."/>
            <person name="Hsu J.-L."/>
            <person name="Lin Y.-F."/>
            <person name="Huang M.-D."/>
            <person name="Li C.-Y."/>
            <person name="Huang L."/>
            <person name="Wang Z.-W."/>
            <person name="Zhao X."/>
            <person name="Zhong W.-Y."/>
            <person name="Peng D.-H."/>
            <person name="Ahmad S."/>
            <person name="Lan S."/>
            <person name="Zhang J.-S."/>
            <person name="Tsai W.-C."/>
            <person name="Van De Peer Y."/>
            <person name="Liu Z.-J."/>
        </authorList>
    </citation>
    <scope>NUCLEOTIDE SEQUENCE</scope>
    <source>
        <strain evidence="1">CP</strain>
        <tissue evidence="1">Leaves</tissue>
    </source>
</reference>
<dbReference type="AlphaFoldDB" id="A0AAV9CRZ5"/>
<dbReference type="EMBL" id="JAUJYO010000017">
    <property type="protein sequence ID" value="KAK1291590.1"/>
    <property type="molecule type" value="Genomic_DNA"/>
</dbReference>
<organism evidence="1 2">
    <name type="scientific">Acorus calamus</name>
    <name type="common">Sweet flag</name>
    <dbReference type="NCBI Taxonomy" id="4465"/>
    <lineage>
        <taxon>Eukaryota</taxon>
        <taxon>Viridiplantae</taxon>
        <taxon>Streptophyta</taxon>
        <taxon>Embryophyta</taxon>
        <taxon>Tracheophyta</taxon>
        <taxon>Spermatophyta</taxon>
        <taxon>Magnoliopsida</taxon>
        <taxon>Liliopsida</taxon>
        <taxon>Acoraceae</taxon>
        <taxon>Acorus</taxon>
    </lineage>
</organism>
<protein>
    <submittedName>
        <fullName evidence="1">Uncharacterized protein</fullName>
    </submittedName>
</protein>
<name>A0AAV9CRZ5_ACOCL</name>
<dbReference type="Proteomes" id="UP001180020">
    <property type="component" value="Unassembled WGS sequence"/>
</dbReference>
<gene>
    <name evidence="1" type="ORF">QJS10_CPB17g00511</name>
</gene>
<proteinExistence type="predicted"/>
<evidence type="ECO:0000313" key="2">
    <source>
        <dbReference type="Proteomes" id="UP001180020"/>
    </source>
</evidence>
<sequence>MTEIDKRRRAEEVMLKRSDEVSGGSMSGEVNVDVVKVIGERRSFGEGIKNTRWEKKKKKKGKVIVVCLI</sequence>
<accession>A0AAV9CRZ5</accession>
<reference evidence="1" key="1">
    <citation type="journal article" date="2023" name="Nat. Commun.">
        <title>Diploid and tetraploid genomes of Acorus and the evolution of monocots.</title>
        <authorList>
            <person name="Ma L."/>
            <person name="Liu K.W."/>
            <person name="Li Z."/>
            <person name="Hsiao Y.Y."/>
            <person name="Qi Y."/>
            <person name="Fu T."/>
            <person name="Tang G.D."/>
            <person name="Zhang D."/>
            <person name="Sun W.H."/>
            <person name="Liu D.K."/>
            <person name="Li Y."/>
            <person name="Chen G.Z."/>
            <person name="Liu X.D."/>
            <person name="Liao X.Y."/>
            <person name="Jiang Y.T."/>
            <person name="Yu X."/>
            <person name="Hao Y."/>
            <person name="Huang J."/>
            <person name="Zhao X.W."/>
            <person name="Ke S."/>
            <person name="Chen Y.Y."/>
            <person name="Wu W.L."/>
            <person name="Hsu J.L."/>
            <person name="Lin Y.F."/>
            <person name="Huang M.D."/>
            <person name="Li C.Y."/>
            <person name="Huang L."/>
            <person name="Wang Z.W."/>
            <person name="Zhao X."/>
            <person name="Zhong W.Y."/>
            <person name="Peng D.H."/>
            <person name="Ahmad S."/>
            <person name="Lan S."/>
            <person name="Zhang J.S."/>
            <person name="Tsai W.C."/>
            <person name="Van de Peer Y."/>
            <person name="Liu Z.J."/>
        </authorList>
    </citation>
    <scope>NUCLEOTIDE SEQUENCE</scope>
    <source>
        <strain evidence="1">CP</strain>
    </source>
</reference>
<evidence type="ECO:0000313" key="1">
    <source>
        <dbReference type="EMBL" id="KAK1291590.1"/>
    </source>
</evidence>
<keyword evidence="2" id="KW-1185">Reference proteome</keyword>
<comment type="caution">
    <text evidence="1">The sequence shown here is derived from an EMBL/GenBank/DDBJ whole genome shotgun (WGS) entry which is preliminary data.</text>
</comment>